<dbReference type="PROSITE" id="PS01061">
    <property type="entry name" value="FLIP_2"/>
    <property type="match status" value="1"/>
</dbReference>
<keyword evidence="13" id="KW-0966">Cell projection</keyword>
<keyword evidence="9 12" id="KW-0472">Membrane</keyword>
<reference evidence="13 14" key="1">
    <citation type="journal article" date="2015" name="Proc. Natl. Acad. Sci. U.S.A.">
        <title>Expanded metabolic versatility of ubiquitous nitrite-oxidizing bacteria from the genus Nitrospira.</title>
        <authorList>
            <person name="Koch H."/>
            <person name="Lucker S."/>
            <person name="Albertsen M."/>
            <person name="Kitzinger K."/>
            <person name="Herbold C."/>
            <person name="Spieck E."/>
            <person name="Nielsen P.H."/>
            <person name="Wagner M."/>
            <person name="Daims H."/>
        </authorList>
    </citation>
    <scope>NUCLEOTIDE SEQUENCE [LARGE SCALE GENOMIC DNA]</scope>
    <source>
        <strain evidence="13 14">NSP M-1</strain>
    </source>
</reference>
<comment type="function">
    <text evidence="12">Plays a role in the flagellum-specific transport system.</text>
</comment>
<keyword evidence="13" id="KW-0969">Cilium</keyword>
<feature type="transmembrane region" description="Helical" evidence="12">
    <location>
        <begin position="101"/>
        <end position="120"/>
    </location>
</feature>
<dbReference type="GO" id="GO:0009306">
    <property type="term" value="P:protein secretion"/>
    <property type="evidence" value="ECO:0007669"/>
    <property type="project" value="UniProtKB-UniRule"/>
</dbReference>
<evidence type="ECO:0000313" key="14">
    <source>
        <dbReference type="Proteomes" id="UP000069205"/>
    </source>
</evidence>
<evidence type="ECO:0000256" key="2">
    <source>
        <dbReference type="ARBA" id="ARBA00021714"/>
    </source>
</evidence>
<evidence type="ECO:0000256" key="10">
    <source>
        <dbReference type="ARBA" id="ARBA00023143"/>
    </source>
</evidence>
<evidence type="ECO:0000256" key="1">
    <source>
        <dbReference type="ARBA" id="ARBA00006257"/>
    </source>
</evidence>
<evidence type="ECO:0000256" key="5">
    <source>
        <dbReference type="ARBA" id="ARBA00022692"/>
    </source>
</evidence>
<feature type="transmembrane region" description="Helical" evidence="12">
    <location>
        <begin position="60"/>
        <end position="89"/>
    </location>
</feature>
<dbReference type="PRINTS" id="PR00951">
    <property type="entry name" value="FLGBIOSNFLIP"/>
</dbReference>
<accession>A0A0K2GCD1</accession>
<dbReference type="GO" id="GO:0009425">
    <property type="term" value="C:bacterial-type flagellum basal body"/>
    <property type="evidence" value="ECO:0007669"/>
    <property type="project" value="UniProtKB-SubCell"/>
</dbReference>
<evidence type="ECO:0000256" key="3">
    <source>
        <dbReference type="ARBA" id="ARBA00022448"/>
    </source>
</evidence>
<keyword evidence="5 12" id="KW-0812">Transmembrane</keyword>
<dbReference type="KEGG" id="nmv:NITMOv2_2199"/>
<gene>
    <name evidence="12 13" type="primary">fliP</name>
    <name evidence="13" type="ORF">NITMOv2_2199</name>
</gene>
<organism evidence="13 14">
    <name type="scientific">Nitrospira moscoviensis</name>
    <dbReference type="NCBI Taxonomy" id="42253"/>
    <lineage>
        <taxon>Bacteria</taxon>
        <taxon>Pseudomonadati</taxon>
        <taxon>Nitrospirota</taxon>
        <taxon>Nitrospiria</taxon>
        <taxon>Nitrospirales</taxon>
        <taxon>Nitrospiraceae</taxon>
        <taxon>Nitrospira</taxon>
    </lineage>
</organism>
<dbReference type="PRINTS" id="PR01302">
    <property type="entry name" value="TYPE3IMPPROT"/>
</dbReference>
<keyword evidence="14" id="KW-1185">Reference proteome</keyword>
<evidence type="ECO:0000256" key="4">
    <source>
        <dbReference type="ARBA" id="ARBA00022475"/>
    </source>
</evidence>
<dbReference type="AlphaFoldDB" id="A0A0K2GCD1"/>
<comment type="similarity">
    <text evidence="1 12">Belongs to the FliP/MopC/SpaP family.</text>
</comment>
<evidence type="ECO:0000256" key="9">
    <source>
        <dbReference type="ARBA" id="ARBA00023136"/>
    </source>
</evidence>
<protein>
    <recommendedName>
        <fullName evidence="2 12">Flagellar biosynthetic protein FliP</fullName>
    </recommendedName>
</protein>
<dbReference type="InterPro" id="IPR005838">
    <property type="entry name" value="T3SS_IM_P"/>
</dbReference>
<dbReference type="NCBIfam" id="TIGR01103">
    <property type="entry name" value="fliP"/>
    <property type="match status" value="1"/>
</dbReference>
<evidence type="ECO:0000256" key="11">
    <source>
        <dbReference type="ARBA" id="ARBA00023225"/>
    </source>
</evidence>
<name>A0A0K2GCD1_NITMO</name>
<keyword evidence="11 12" id="KW-1006">Bacterial flagellum protein export</keyword>
<proteinExistence type="inferred from homology"/>
<evidence type="ECO:0000256" key="6">
    <source>
        <dbReference type="ARBA" id="ARBA00022795"/>
    </source>
</evidence>
<keyword evidence="7 12" id="KW-0653">Protein transport</keyword>
<dbReference type="GO" id="GO:0044781">
    <property type="term" value="P:bacterial-type flagellum organization"/>
    <property type="evidence" value="ECO:0007669"/>
    <property type="project" value="UniProtKB-UniRule"/>
</dbReference>
<keyword evidence="6 12" id="KW-1005">Bacterial flagellum biogenesis</keyword>
<dbReference type="Pfam" id="PF00813">
    <property type="entry name" value="FliP"/>
    <property type="match status" value="1"/>
</dbReference>
<dbReference type="InterPro" id="IPR005837">
    <property type="entry name" value="FliP"/>
</dbReference>
<dbReference type="NCBIfam" id="NF009438">
    <property type="entry name" value="PRK12797.1"/>
    <property type="match status" value="1"/>
</dbReference>
<keyword evidence="4 12" id="KW-1003">Cell membrane</keyword>
<dbReference type="STRING" id="42253.NITMOv2_2199"/>
<dbReference type="PANTHER" id="PTHR30587">
    <property type="entry name" value="FLAGELLAR BIOSYNTHETIC PROTEIN FLIP"/>
    <property type="match status" value="1"/>
</dbReference>
<comment type="subcellular location">
    <subcellularLocation>
        <location evidence="12">Cell membrane</location>
        <topology evidence="12">Multi-pass membrane protein</topology>
    </subcellularLocation>
    <subcellularLocation>
        <location evidence="12">Bacterial flagellum basal body</location>
    </subcellularLocation>
</comment>
<dbReference type="EMBL" id="CP011801">
    <property type="protein sequence ID" value="ALA58615.1"/>
    <property type="molecule type" value="Genomic_DNA"/>
</dbReference>
<keyword evidence="13" id="KW-0282">Flagellum</keyword>
<dbReference type="PANTHER" id="PTHR30587:SF0">
    <property type="entry name" value="FLAGELLAR BIOSYNTHETIC PROTEIN FLIP"/>
    <property type="match status" value="1"/>
</dbReference>
<evidence type="ECO:0000256" key="7">
    <source>
        <dbReference type="ARBA" id="ARBA00022927"/>
    </source>
</evidence>
<feature type="transmembrane region" description="Helical" evidence="12">
    <location>
        <begin position="226"/>
        <end position="250"/>
    </location>
</feature>
<sequence length="259" mass="28595">MEARRPMGTADRLWRLPILLGAVCLLTAIWIAPAWAAGPSVSLDLGSDAPKQTAVVIQILLLLTILSLAPALFIMVTSFTRIVIVLSFLRQALGTQAVPPNQVLLSLALFLTLFIMAPVGQTVYSQALQPLLAEQISYEDAWTKGIEPVRGFMLRQVREKDLELFVSLGKLPKPERVEQIPTHVVIPAFILSELRVAFQIGFLIYIPFLIVDMVVASVLMSMGMMLLPPVVISLPFKLILFVLADGWYLVVGSMVRSFQ</sequence>
<evidence type="ECO:0000256" key="8">
    <source>
        <dbReference type="ARBA" id="ARBA00022989"/>
    </source>
</evidence>
<dbReference type="Proteomes" id="UP000069205">
    <property type="component" value="Chromosome"/>
</dbReference>
<keyword evidence="10" id="KW-0975">Bacterial flagellum</keyword>
<dbReference type="GO" id="GO:0005886">
    <property type="term" value="C:plasma membrane"/>
    <property type="evidence" value="ECO:0007669"/>
    <property type="project" value="UniProtKB-SubCell"/>
</dbReference>
<evidence type="ECO:0000313" key="13">
    <source>
        <dbReference type="EMBL" id="ALA58615.1"/>
    </source>
</evidence>
<feature type="transmembrane region" description="Helical" evidence="12">
    <location>
        <begin position="196"/>
        <end position="219"/>
    </location>
</feature>
<dbReference type="PATRIC" id="fig|42253.5.peg.2166"/>
<keyword evidence="8 12" id="KW-1133">Transmembrane helix</keyword>
<evidence type="ECO:0000256" key="12">
    <source>
        <dbReference type="RuleBase" id="RU362069"/>
    </source>
</evidence>
<dbReference type="PROSITE" id="PS01060">
    <property type="entry name" value="FLIP_1"/>
    <property type="match status" value="1"/>
</dbReference>
<keyword evidence="3 12" id="KW-0813">Transport</keyword>